<evidence type="ECO:0000256" key="7">
    <source>
        <dbReference type="ARBA" id="ARBA00035120"/>
    </source>
</evidence>
<evidence type="ECO:0000256" key="5">
    <source>
        <dbReference type="ARBA" id="ARBA00023136"/>
    </source>
</evidence>
<evidence type="ECO:0000256" key="6">
    <source>
        <dbReference type="ARBA" id="ARBA00023303"/>
    </source>
</evidence>
<evidence type="ECO:0000313" key="12">
    <source>
        <dbReference type="Proteomes" id="UP000006069"/>
    </source>
</evidence>
<dbReference type="GO" id="GO:0140114">
    <property type="term" value="P:cellular detoxification of fluoride"/>
    <property type="evidence" value="ECO:0007669"/>
    <property type="project" value="UniProtKB-UniRule"/>
</dbReference>
<dbReference type="InParanoid" id="K0Z9M3"/>
<keyword evidence="2 10" id="KW-1003">Cell membrane</keyword>
<dbReference type="GO" id="GO:0062054">
    <property type="term" value="F:fluoride channel activity"/>
    <property type="evidence" value="ECO:0007669"/>
    <property type="project" value="UniProtKB-UniRule"/>
</dbReference>
<evidence type="ECO:0000256" key="3">
    <source>
        <dbReference type="ARBA" id="ARBA00022692"/>
    </source>
</evidence>
<evidence type="ECO:0000256" key="8">
    <source>
        <dbReference type="ARBA" id="ARBA00035585"/>
    </source>
</evidence>
<dbReference type="InterPro" id="IPR003691">
    <property type="entry name" value="FluC"/>
</dbReference>
<comment type="subcellular location">
    <subcellularLocation>
        <location evidence="1 10">Cell membrane</location>
        <topology evidence="1 10">Multi-pass membrane protein</topology>
    </subcellularLocation>
</comment>
<protein>
    <recommendedName>
        <fullName evidence="10">Fluoride-specific ion channel FluC</fullName>
    </recommendedName>
</protein>
<feature type="binding site" evidence="10">
    <location>
        <position position="82"/>
    </location>
    <ligand>
        <name>Na(+)</name>
        <dbReference type="ChEBI" id="CHEBI:29101"/>
        <note>structural</note>
    </ligand>
</feature>
<accession>K0Z9M3</accession>
<comment type="function">
    <text evidence="9 10">Fluoride-specific ion channel. Important for reducing fluoride concentration in the cell, thus reducing its toxicity.</text>
</comment>
<evidence type="ECO:0000256" key="10">
    <source>
        <dbReference type="HAMAP-Rule" id="MF_00454"/>
    </source>
</evidence>
<name>K0Z9M3_9ACTN</name>
<dbReference type="HAMAP" id="MF_00454">
    <property type="entry name" value="FluC"/>
    <property type="match status" value="1"/>
</dbReference>
<evidence type="ECO:0000256" key="2">
    <source>
        <dbReference type="ARBA" id="ARBA00022475"/>
    </source>
</evidence>
<keyword evidence="6 10" id="KW-0407">Ion channel</keyword>
<comment type="activity regulation">
    <text evidence="10">Na(+) is not transported, but it plays an essential structural role and its presence is essential for fluoride channel function.</text>
</comment>
<dbReference type="eggNOG" id="COG0239">
    <property type="taxonomic scope" value="Bacteria"/>
</dbReference>
<dbReference type="PANTHER" id="PTHR28259">
    <property type="entry name" value="FLUORIDE EXPORT PROTEIN 1-RELATED"/>
    <property type="match status" value="1"/>
</dbReference>
<dbReference type="GO" id="GO:0046872">
    <property type="term" value="F:metal ion binding"/>
    <property type="evidence" value="ECO:0007669"/>
    <property type="project" value="UniProtKB-KW"/>
</dbReference>
<keyword evidence="10" id="KW-0915">Sodium</keyword>
<comment type="caution">
    <text evidence="11">The sequence shown here is derived from an EMBL/GenBank/DDBJ whole genome shotgun (WGS) entry which is preliminary data.</text>
</comment>
<keyword evidence="10" id="KW-0813">Transport</keyword>
<keyword evidence="3 10" id="KW-0812">Transmembrane</keyword>
<dbReference type="GO" id="GO:0005886">
    <property type="term" value="C:plasma membrane"/>
    <property type="evidence" value="ECO:0007669"/>
    <property type="project" value="UniProtKB-SubCell"/>
</dbReference>
<dbReference type="RefSeq" id="WP_009138982.1">
    <property type="nucleotide sequence ID" value="NZ_JH815198.1"/>
</dbReference>
<sequence>MLELCAVALGGALGAVGRYAVGLAVAAFAPEAFLGGFPVATLIANVFGCFVIGVLSALFEGPFAGRDHVRLFAVTGVLGGFTTFSTFSLETVQLLESGAWGMAGANAAVSLGACLAGVMAGRAIAHACLGARG</sequence>
<keyword evidence="10" id="KW-0479">Metal-binding</keyword>
<evidence type="ECO:0000313" key="11">
    <source>
        <dbReference type="EMBL" id="EJZ84050.1"/>
    </source>
</evidence>
<dbReference type="OrthoDB" id="5148600at2"/>
<feature type="transmembrane region" description="Helical" evidence="10">
    <location>
        <begin position="36"/>
        <end position="59"/>
    </location>
</feature>
<reference evidence="11 12" key="1">
    <citation type="submission" date="2012-08" db="EMBL/GenBank/DDBJ databases">
        <title>The Genome Sequence of Slackia piriformis YIT 12062.</title>
        <authorList>
            <consortium name="The Broad Institute Genome Sequencing Platform"/>
            <person name="Earl A."/>
            <person name="Ward D."/>
            <person name="Feldgarden M."/>
            <person name="Gevers D."/>
            <person name="Morotomi M."/>
            <person name="Walker B."/>
            <person name="Young S.K."/>
            <person name="Zeng Q."/>
            <person name="Gargeya S."/>
            <person name="Fitzgerald M."/>
            <person name="Haas B."/>
            <person name="Abouelleil A."/>
            <person name="Alvarado L."/>
            <person name="Arachchi H.M."/>
            <person name="Berlin A.M."/>
            <person name="Chapman S.B."/>
            <person name="Goldberg J."/>
            <person name="Griggs A."/>
            <person name="Gujja S."/>
            <person name="Hansen M."/>
            <person name="Howarth C."/>
            <person name="Imamovic A."/>
            <person name="Larimer J."/>
            <person name="McCowen C."/>
            <person name="Montmayeur A."/>
            <person name="Murphy C."/>
            <person name="Neiman D."/>
            <person name="Pearson M."/>
            <person name="Priest M."/>
            <person name="Roberts A."/>
            <person name="Saif S."/>
            <person name="Shea T."/>
            <person name="Sisk P."/>
            <person name="Sykes S."/>
            <person name="Wortman J."/>
            <person name="Nusbaum C."/>
            <person name="Birren B."/>
        </authorList>
    </citation>
    <scope>NUCLEOTIDE SEQUENCE [LARGE SCALE GENOMIC DNA]</scope>
    <source>
        <strain evidence="11 12">YIT 12062</strain>
    </source>
</reference>
<dbReference type="FunCoup" id="K0Z9M3">
    <property type="interactions" value="2"/>
</dbReference>
<keyword evidence="10" id="KW-0406">Ion transport</keyword>
<evidence type="ECO:0000256" key="9">
    <source>
        <dbReference type="ARBA" id="ARBA00049940"/>
    </source>
</evidence>
<dbReference type="Proteomes" id="UP000006069">
    <property type="component" value="Unassembled WGS sequence"/>
</dbReference>
<feature type="binding site" evidence="10">
    <location>
        <position position="79"/>
    </location>
    <ligand>
        <name>Na(+)</name>
        <dbReference type="ChEBI" id="CHEBI:29101"/>
        <note>structural</note>
    </ligand>
</feature>
<gene>
    <name evidence="10" type="primary">fluC</name>
    <name evidence="10" type="synonym">crcB</name>
    <name evidence="11" type="ORF">HMPREF9451_00759</name>
</gene>
<comment type="catalytic activity">
    <reaction evidence="8">
        <text>fluoride(in) = fluoride(out)</text>
        <dbReference type="Rhea" id="RHEA:76159"/>
        <dbReference type="ChEBI" id="CHEBI:17051"/>
    </reaction>
    <physiologicalReaction direction="left-to-right" evidence="8">
        <dbReference type="Rhea" id="RHEA:76160"/>
    </physiologicalReaction>
</comment>
<keyword evidence="12" id="KW-1185">Reference proteome</keyword>
<keyword evidence="5 10" id="KW-0472">Membrane</keyword>
<comment type="similarity">
    <text evidence="7 10">Belongs to the fluoride channel Fluc/FEX (TC 1.A.43) family.</text>
</comment>
<dbReference type="NCBIfam" id="TIGR00494">
    <property type="entry name" value="crcB"/>
    <property type="match status" value="1"/>
</dbReference>
<dbReference type="PANTHER" id="PTHR28259:SF1">
    <property type="entry name" value="FLUORIDE EXPORT PROTEIN 1-RELATED"/>
    <property type="match status" value="1"/>
</dbReference>
<dbReference type="PATRIC" id="fig|742818.3.peg.809"/>
<dbReference type="HOGENOM" id="CLU_114342_3_0_11"/>
<organism evidence="11 12">
    <name type="scientific">Slackia piriformis YIT 12062</name>
    <dbReference type="NCBI Taxonomy" id="742818"/>
    <lineage>
        <taxon>Bacteria</taxon>
        <taxon>Bacillati</taxon>
        <taxon>Actinomycetota</taxon>
        <taxon>Coriobacteriia</taxon>
        <taxon>Eggerthellales</taxon>
        <taxon>Eggerthellaceae</taxon>
        <taxon>Slackia</taxon>
    </lineage>
</organism>
<dbReference type="Pfam" id="PF02537">
    <property type="entry name" value="CRCB"/>
    <property type="match status" value="1"/>
</dbReference>
<keyword evidence="4 10" id="KW-1133">Transmembrane helix</keyword>
<feature type="transmembrane region" description="Helical" evidence="10">
    <location>
        <begin position="109"/>
        <end position="129"/>
    </location>
</feature>
<evidence type="ECO:0000256" key="1">
    <source>
        <dbReference type="ARBA" id="ARBA00004651"/>
    </source>
</evidence>
<dbReference type="EMBL" id="ADMD01000006">
    <property type="protein sequence ID" value="EJZ84050.1"/>
    <property type="molecule type" value="Genomic_DNA"/>
</dbReference>
<evidence type="ECO:0000256" key="4">
    <source>
        <dbReference type="ARBA" id="ARBA00022989"/>
    </source>
</evidence>
<feature type="transmembrane region" description="Helical" evidence="10">
    <location>
        <begin position="71"/>
        <end position="89"/>
    </location>
</feature>
<dbReference type="AlphaFoldDB" id="K0Z9M3"/>
<proteinExistence type="inferred from homology"/>